<accession>A0A319BBB8</accession>
<name>A0A319BBB8_ASPVC</name>
<dbReference type="Proteomes" id="UP000248405">
    <property type="component" value="Unassembled WGS sequence"/>
</dbReference>
<dbReference type="AlphaFoldDB" id="A0A319BBB8"/>
<dbReference type="EMBL" id="KZ821622">
    <property type="protein sequence ID" value="PYH69965.1"/>
    <property type="molecule type" value="Genomic_DNA"/>
</dbReference>
<proteinExistence type="predicted"/>
<sequence length="154" mass="16778">MLFLADIAALRSLFRNPNPHLFGAGSLRNHEMKTESIHLSLISFFATSSSPSRLIPMRGADSPGASPHRPSSLLFAQHGLLQLCAVLIVLSRHWRIELRCSPAGLTSRLHSGQALSVSIPSHSPVLDQPLARLDRMCSRWARAGASLPIFLDPA</sequence>
<dbReference type="GeneID" id="37206951"/>
<dbReference type="RefSeq" id="XP_025563759.1">
    <property type="nucleotide sequence ID" value="XM_025702359.1"/>
</dbReference>
<reference evidence="1" key="1">
    <citation type="submission" date="2016-12" db="EMBL/GenBank/DDBJ databases">
        <title>The genomes of Aspergillus section Nigri reveals drivers in fungal speciation.</title>
        <authorList>
            <consortium name="DOE Joint Genome Institute"/>
            <person name="Vesth T.C."/>
            <person name="Nybo J."/>
            <person name="Theobald S."/>
            <person name="Brandl J."/>
            <person name="Frisvad J.C."/>
            <person name="Nielsen K.F."/>
            <person name="Lyhne E.K."/>
            <person name="Kogle M.E."/>
            <person name="Kuo A."/>
            <person name="Riley R."/>
            <person name="Clum A."/>
            <person name="Nolan M."/>
            <person name="Lipzen A."/>
            <person name="Salamov A."/>
            <person name="Henrissat B."/>
            <person name="Wiebenga A."/>
            <person name="De Vries R.P."/>
            <person name="Grigoriev I.V."/>
            <person name="Mortensen U.H."/>
            <person name="Andersen M.R."/>
            <person name="Baker S.E."/>
        </authorList>
    </citation>
    <scope>NUCLEOTIDE SEQUENCE [LARGE SCALE GENOMIC DNA]</scope>
    <source>
        <strain evidence="1">CBS 113365</strain>
    </source>
</reference>
<organism evidence="1 2">
    <name type="scientific">Aspergillus vadensis (strain CBS 113365 / IMI 142717 / IBT 24658)</name>
    <dbReference type="NCBI Taxonomy" id="1448311"/>
    <lineage>
        <taxon>Eukaryota</taxon>
        <taxon>Fungi</taxon>
        <taxon>Dikarya</taxon>
        <taxon>Ascomycota</taxon>
        <taxon>Pezizomycotina</taxon>
        <taxon>Eurotiomycetes</taxon>
        <taxon>Eurotiomycetidae</taxon>
        <taxon>Eurotiales</taxon>
        <taxon>Aspergillaceae</taxon>
        <taxon>Aspergillus</taxon>
        <taxon>Aspergillus subgen. Circumdati</taxon>
    </lineage>
</organism>
<keyword evidence="2" id="KW-1185">Reference proteome</keyword>
<evidence type="ECO:0000313" key="1">
    <source>
        <dbReference type="EMBL" id="PYH69965.1"/>
    </source>
</evidence>
<evidence type="ECO:0000313" key="2">
    <source>
        <dbReference type="Proteomes" id="UP000248405"/>
    </source>
</evidence>
<gene>
    <name evidence="1" type="ORF">BO88DRAFT_271645</name>
</gene>
<protein>
    <submittedName>
        <fullName evidence="1">Uncharacterized protein</fullName>
    </submittedName>
</protein>